<dbReference type="Proteomes" id="UP000006727">
    <property type="component" value="Chromosome 10"/>
</dbReference>
<protein>
    <submittedName>
        <fullName evidence="1 2">Uncharacterized protein</fullName>
    </submittedName>
</protein>
<organism evidence="1">
    <name type="scientific">Physcomitrium patens</name>
    <name type="common">Spreading-leaved earth moss</name>
    <name type="synonym">Physcomitrella patens</name>
    <dbReference type="NCBI Taxonomy" id="3218"/>
    <lineage>
        <taxon>Eukaryota</taxon>
        <taxon>Viridiplantae</taxon>
        <taxon>Streptophyta</taxon>
        <taxon>Embryophyta</taxon>
        <taxon>Bryophyta</taxon>
        <taxon>Bryophytina</taxon>
        <taxon>Bryopsida</taxon>
        <taxon>Funariidae</taxon>
        <taxon>Funariales</taxon>
        <taxon>Funariaceae</taxon>
        <taxon>Physcomitrium</taxon>
    </lineage>
</organism>
<reference evidence="1 3" key="1">
    <citation type="journal article" date="2008" name="Science">
        <title>The Physcomitrella genome reveals evolutionary insights into the conquest of land by plants.</title>
        <authorList>
            <person name="Rensing S."/>
            <person name="Lang D."/>
            <person name="Zimmer A."/>
            <person name="Terry A."/>
            <person name="Salamov A."/>
            <person name="Shapiro H."/>
            <person name="Nishiyama T."/>
            <person name="Perroud P.-F."/>
            <person name="Lindquist E."/>
            <person name="Kamisugi Y."/>
            <person name="Tanahashi T."/>
            <person name="Sakakibara K."/>
            <person name="Fujita T."/>
            <person name="Oishi K."/>
            <person name="Shin-I T."/>
            <person name="Kuroki Y."/>
            <person name="Toyoda A."/>
            <person name="Suzuki Y."/>
            <person name="Hashimoto A."/>
            <person name="Yamaguchi K."/>
            <person name="Sugano A."/>
            <person name="Kohara Y."/>
            <person name="Fujiyama A."/>
            <person name="Anterola A."/>
            <person name="Aoki S."/>
            <person name="Ashton N."/>
            <person name="Barbazuk W.B."/>
            <person name="Barker E."/>
            <person name="Bennetzen J."/>
            <person name="Bezanilla M."/>
            <person name="Blankenship R."/>
            <person name="Cho S.H."/>
            <person name="Dutcher S."/>
            <person name="Estelle M."/>
            <person name="Fawcett J.A."/>
            <person name="Gundlach H."/>
            <person name="Hanada K."/>
            <person name="Heyl A."/>
            <person name="Hicks K.A."/>
            <person name="Hugh J."/>
            <person name="Lohr M."/>
            <person name="Mayer K."/>
            <person name="Melkozernov A."/>
            <person name="Murata T."/>
            <person name="Nelson D."/>
            <person name="Pils B."/>
            <person name="Prigge M."/>
            <person name="Reiss B."/>
            <person name="Renner T."/>
            <person name="Rombauts S."/>
            <person name="Rushton P."/>
            <person name="Sanderfoot A."/>
            <person name="Schween G."/>
            <person name="Shiu S.-H."/>
            <person name="Stueber K."/>
            <person name="Theodoulou F.L."/>
            <person name="Tu H."/>
            <person name="Van de Peer Y."/>
            <person name="Verrier P.J."/>
            <person name="Waters E."/>
            <person name="Wood A."/>
            <person name="Yang L."/>
            <person name="Cove D."/>
            <person name="Cuming A."/>
            <person name="Hasebe M."/>
            <person name="Lucas S."/>
            <person name="Mishler D.B."/>
            <person name="Reski R."/>
            <person name="Grigoriev I."/>
            <person name="Quatrano R.S."/>
            <person name="Boore J.L."/>
        </authorList>
    </citation>
    <scope>NUCLEOTIDE SEQUENCE [LARGE SCALE GENOMIC DNA]</scope>
    <source>
        <strain evidence="2 3">cv. Gransden 2004</strain>
    </source>
</reference>
<dbReference type="InParanoid" id="A0A2K1JY19"/>
<dbReference type="EMBL" id="ABEU02000010">
    <property type="protein sequence ID" value="PNR46425.1"/>
    <property type="molecule type" value="Genomic_DNA"/>
</dbReference>
<gene>
    <name evidence="1" type="ORF">PHYPA_013544</name>
</gene>
<sequence length="105" mass="11243">MIRISSQNLTYLQCNQLVLNPATQSPCKGYCGSDARELQALQLAASAEPACVCVTTESGPYGDFDPMLLADHLKWVVSSLCVRTSAEQIICCMAVALKNASADND</sequence>
<evidence type="ECO:0000313" key="3">
    <source>
        <dbReference type="Proteomes" id="UP000006727"/>
    </source>
</evidence>
<proteinExistence type="predicted"/>
<dbReference type="Gramene" id="Pp3c10_7267V3.1">
    <property type="protein sequence ID" value="PAC:32902438.CDS.1"/>
    <property type="gene ID" value="Pp3c10_7267"/>
</dbReference>
<reference evidence="2" key="3">
    <citation type="submission" date="2020-12" db="UniProtKB">
        <authorList>
            <consortium name="EnsemblPlants"/>
        </authorList>
    </citation>
    <scope>IDENTIFICATION</scope>
</reference>
<reference evidence="1 3" key="2">
    <citation type="journal article" date="2018" name="Plant J.">
        <title>The Physcomitrella patens chromosome-scale assembly reveals moss genome structure and evolution.</title>
        <authorList>
            <person name="Lang D."/>
            <person name="Ullrich K.K."/>
            <person name="Murat F."/>
            <person name="Fuchs J."/>
            <person name="Jenkins J."/>
            <person name="Haas F.B."/>
            <person name="Piednoel M."/>
            <person name="Gundlach H."/>
            <person name="Van Bel M."/>
            <person name="Meyberg R."/>
            <person name="Vives C."/>
            <person name="Morata J."/>
            <person name="Symeonidi A."/>
            <person name="Hiss M."/>
            <person name="Muchero W."/>
            <person name="Kamisugi Y."/>
            <person name="Saleh O."/>
            <person name="Blanc G."/>
            <person name="Decker E.L."/>
            <person name="van Gessel N."/>
            <person name="Grimwood J."/>
            <person name="Hayes R.D."/>
            <person name="Graham S.W."/>
            <person name="Gunter L.E."/>
            <person name="McDaniel S.F."/>
            <person name="Hoernstein S.N.W."/>
            <person name="Larsson A."/>
            <person name="Li F.W."/>
            <person name="Perroud P.F."/>
            <person name="Phillips J."/>
            <person name="Ranjan P."/>
            <person name="Rokshar D.S."/>
            <person name="Rothfels C.J."/>
            <person name="Schneider L."/>
            <person name="Shu S."/>
            <person name="Stevenson D.W."/>
            <person name="Thummler F."/>
            <person name="Tillich M."/>
            <person name="Villarreal Aguilar J.C."/>
            <person name="Widiez T."/>
            <person name="Wong G.K."/>
            <person name="Wymore A."/>
            <person name="Zhang Y."/>
            <person name="Zimmer A.D."/>
            <person name="Quatrano R.S."/>
            <person name="Mayer K.F.X."/>
            <person name="Goodstein D."/>
            <person name="Casacuberta J.M."/>
            <person name="Vandepoele K."/>
            <person name="Reski R."/>
            <person name="Cuming A.C."/>
            <person name="Tuskan G.A."/>
            <person name="Maumus F."/>
            <person name="Salse J."/>
            <person name="Schmutz J."/>
            <person name="Rensing S.A."/>
        </authorList>
    </citation>
    <scope>NUCLEOTIDE SEQUENCE [LARGE SCALE GENOMIC DNA]</scope>
    <source>
        <strain evidence="2 3">cv. Gransden 2004</strain>
    </source>
</reference>
<name>A0A2K1JY19_PHYPA</name>
<keyword evidence="3" id="KW-1185">Reference proteome</keyword>
<dbReference type="AlphaFoldDB" id="A0A2K1JY19"/>
<evidence type="ECO:0000313" key="1">
    <source>
        <dbReference type="EMBL" id="PNR46425.1"/>
    </source>
</evidence>
<dbReference type="EnsemblPlants" id="Pp3c10_7267V3.1">
    <property type="protein sequence ID" value="PAC:32902438.CDS.1"/>
    <property type="gene ID" value="Pp3c10_7267"/>
</dbReference>
<accession>A0A2K1JY19</accession>
<evidence type="ECO:0000313" key="2">
    <source>
        <dbReference type="EnsemblPlants" id="PAC:32902438.CDS.1"/>
    </source>
</evidence>